<dbReference type="Gene3D" id="3.20.20.140">
    <property type="entry name" value="Metal-dependent hydrolases"/>
    <property type="match status" value="1"/>
</dbReference>
<dbReference type="CDD" id="cd01317">
    <property type="entry name" value="DHOase_IIa"/>
    <property type="match status" value="1"/>
</dbReference>
<dbReference type="RefSeq" id="WP_109417287.1">
    <property type="nucleotide sequence ID" value="NZ_QEAS01000016.1"/>
</dbReference>
<dbReference type="EMBL" id="QEAS01000016">
    <property type="protein sequence ID" value="PWG79271.1"/>
    <property type="molecule type" value="Genomic_DNA"/>
</dbReference>
<dbReference type="Proteomes" id="UP000245647">
    <property type="component" value="Unassembled WGS sequence"/>
</dbReference>
<name>A0A2U2PCZ4_9SPHI</name>
<reference evidence="3 4" key="1">
    <citation type="submission" date="2018-04" db="EMBL/GenBank/DDBJ databases">
        <title>Pedobacter chongqingensis sp. nov., isolated from a rottenly hemp rope.</title>
        <authorList>
            <person name="Cai Y."/>
        </authorList>
    </citation>
    <scope>NUCLEOTIDE SEQUENCE [LARGE SCALE GENOMIC DNA]</scope>
    <source>
        <strain evidence="3 4">FJ4-8</strain>
    </source>
</reference>
<dbReference type="GO" id="GO:0004151">
    <property type="term" value="F:dihydroorotase activity"/>
    <property type="evidence" value="ECO:0007669"/>
    <property type="project" value="InterPro"/>
</dbReference>
<dbReference type="InterPro" id="IPR011059">
    <property type="entry name" value="Metal-dep_hydrolase_composite"/>
</dbReference>
<dbReference type="GO" id="GO:0004038">
    <property type="term" value="F:allantoinase activity"/>
    <property type="evidence" value="ECO:0007669"/>
    <property type="project" value="TreeGrafter"/>
</dbReference>
<organism evidence="3 4">
    <name type="scientific">Pararcticibacter amylolyticus</name>
    <dbReference type="NCBI Taxonomy" id="2173175"/>
    <lineage>
        <taxon>Bacteria</taxon>
        <taxon>Pseudomonadati</taxon>
        <taxon>Bacteroidota</taxon>
        <taxon>Sphingobacteriia</taxon>
        <taxon>Sphingobacteriales</taxon>
        <taxon>Sphingobacteriaceae</taxon>
        <taxon>Pararcticibacter</taxon>
    </lineage>
</organism>
<dbReference type="SUPFAM" id="SSF51556">
    <property type="entry name" value="Metallo-dependent hydrolases"/>
    <property type="match status" value="1"/>
</dbReference>
<feature type="domain" description="Dihydroorotase catalytic" evidence="2">
    <location>
        <begin position="53"/>
        <end position="238"/>
    </location>
</feature>
<evidence type="ECO:0000313" key="3">
    <source>
        <dbReference type="EMBL" id="PWG79271.1"/>
    </source>
</evidence>
<protein>
    <submittedName>
        <fullName evidence="3">Dihydroorotase</fullName>
    </submittedName>
</protein>
<evidence type="ECO:0000313" key="4">
    <source>
        <dbReference type="Proteomes" id="UP000245647"/>
    </source>
</evidence>
<keyword evidence="4" id="KW-1185">Reference proteome</keyword>
<comment type="caution">
    <text evidence="3">The sequence shown here is derived from an EMBL/GenBank/DDBJ whole genome shotgun (WGS) entry which is preliminary data.</text>
</comment>
<keyword evidence="1" id="KW-0665">Pyrimidine biosynthesis</keyword>
<dbReference type="PANTHER" id="PTHR43668">
    <property type="entry name" value="ALLANTOINASE"/>
    <property type="match status" value="1"/>
</dbReference>
<dbReference type="GO" id="GO:0006221">
    <property type="term" value="P:pyrimidine nucleotide biosynthetic process"/>
    <property type="evidence" value="ECO:0007669"/>
    <property type="project" value="UniProtKB-KW"/>
</dbReference>
<dbReference type="AlphaFoldDB" id="A0A2U2PCZ4"/>
<accession>A0A2U2PCZ4</accession>
<sequence>MKTILLHSVKILFPGSAFYDQTADVLIRDGKIADVSAQISAPGDDTLVIDGHGKIFAPGFFDLNANLGEPGDETKEDLASGSAAAAAGGFTGVATQPATHPPVHSKSEVSYIINKSKGFLTDIYPVGCISFNREGKDLAELYDMSLAGAVAFSDGTKPVGDSGLMSRAMLYVKGFDGLILSYPEDSSIAGKGKMNEGVMSTYLGMKGIPPLAEEVFISRDLFLAEYNDSKIHFSTISSAGSVDLIREAKKKGLKVTCDVAAHHLVLNEEVLEGFDSNYKVKPPLRTSKDSEALLEGLRDGTIDAVVSQHTPHEIEFKDVEFEIAAFGITGLQTVLPLVLKAGLSPALIVEKLSVNPRSILNLPVPALEKGEEANFVLFAPEEEWVLDENTNRSRSSNSPFMGTSLKGKALITGNKGQVFSW</sequence>
<dbReference type="GO" id="GO:0006145">
    <property type="term" value="P:purine nucleobase catabolic process"/>
    <property type="evidence" value="ECO:0007669"/>
    <property type="project" value="TreeGrafter"/>
</dbReference>
<dbReference type="OrthoDB" id="9765462at2"/>
<dbReference type="PANTHER" id="PTHR43668:SF2">
    <property type="entry name" value="ALLANTOINASE"/>
    <property type="match status" value="1"/>
</dbReference>
<dbReference type="GO" id="GO:0005737">
    <property type="term" value="C:cytoplasm"/>
    <property type="evidence" value="ECO:0007669"/>
    <property type="project" value="TreeGrafter"/>
</dbReference>
<dbReference type="InterPro" id="IPR050138">
    <property type="entry name" value="DHOase/Allantoinase_Hydrolase"/>
</dbReference>
<dbReference type="InterPro" id="IPR032466">
    <property type="entry name" value="Metal_Hydrolase"/>
</dbReference>
<dbReference type="Pfam" id="PF12890">
    <property type="entry name" value="DHOase"/>
    <property type="match status" value="1"/>
</dbReference>
<gene>
    <name evidence="3" type="ORF">DDR33_18490</name>
</gene>
<dbReference type="SUPFAM" id="SSF51338">
    <property type="entry name" value="Composite domain of metallo-dependent hydrolases"/>
    <property type="match status" value="1"/>
</dbReference>
<dbReference type="NCBIfam" id="TIGR00857">
    <property type="entry name" value="pyrC_multi"/>
    <property type="match status" value="1"/>
</dbReference>
<dbReference type="InterPro" id="IPR004722">
    <property type="entry name" value="DHOase"/>
</dbReference>
<evidence type="ECO:0000259" key="2">
    <source>
        <dbReference type="Pfam" id="PF12890"/>
    </source>
</evidence>
<evidence type="ECO:0000256" key="1">
    <source>
        <dbReference type="ARBA" id="ARBA00022975"/>
    </source>
</evidence>
<dbReference type="Gene3D" id="2.30.40.10">
    <property type="entry name" value="Urease, subunit C, domain 1"/>
    <property type="match status" value="1"/>
</dbReference>
<dbReference type="GO" id="GO:0046872">
    <property type="term" value="F:metal ion binding"/>
    <property type="evidence" value="ECO:0007669"/>
    <property type="project" value="InterPro"/>
</dbReference>
<proteinExistence type="predicted"/>
<dbReference type="InterPro" id="IPR024403">
    <property type="entry name" value="DHOase_cat"/>
</dbReference>